<proteinExistence type="predicted"/>
<accession>A0A6J6VYE1</accession>
<dbReference type="EMBL" id="CAEZZU010000057">
    <property type="protein sequence ID" value="CAB4775768.1"/>
    <property type="molecule type" value="Genomic_DNA"/>
</dbReference>
<gene>
    <name evidence="1" type="ORF">UFOPK2925_00527</name>
</gene>
<name>A0A6J6VYE1_9ZZZZ</name>
<evidence type="ECO:0000313" key="1">
    <source>
        <dbReference type="EMBL" id="CAB4775768.1"/>
    </source>
</evidence>
<reference evidence="1" key="1">
    <citation type="submission" date="2020-05" db="EMBL/GenBank/DDBJ databases">
        <authorList>
            <person name="Chiriac C."/>
            <person name="Salcher M."/>
            <person name="Ghai R."/>
            <person name="Kavagutti S V."/>
        </authorList>
    </citation>
    <scope>NUCLEOTIDE SEQUENCE</scope>
</reference>
<organism evidence="1">
    <name type="scientific">freshwater metagenome</name>
    <dbReference type="NCBI Taxonomy" id="449393"/>
    <lineage>
        <taxon>unclassified sequences</taxon>
        <taxon>metagenomes</taxon>
        <taxon>ecological metagenomes</taxon>
    </lineage>
</organism>
<protein>
    <submittedName>
        <fullName evidence="1">Unannotated protein</fullName>
    </submittedName>
</protein>
<dbReference type="AlphaFoldDB" id="A0A6J6VYE1"/>
<sequence length="66" mass="7324">MEVVAIFVAPPACTRLLITHGYELLPVLDAIRKARPIAAILYAEDAVNHWLAVESDLVKRNARQTV</sequence>